<keyword evidence="6" id="KW-0479">Metal-binding</keyword>
<name>A0AAV9Y5H6_9CRYT</name>
<dbReference type="Proteomes" id="UP001311799">
    <property type="component" value="Unassembled WGS sequence"/>
</dbReference>
<dbReference type="SUPFAM" id="SSF57850">
    <property type="entry name" value="RING/U-box"/>
    <property type="match status" value="1"/>
</dbReference>
<keyword evidence="8" id="KW-0833">Ubl conjugation pathway</keyword>
<dbReference type="GO" id="GO:0016020">
    <property type="term" value="C:membrane"/>
    <property type="evidence" value="ECO:0007669"/>
    <property type="project" value="UniProtKB-SubCell"/>
</dbReference>
<dbReference type="PANTHER" id="PTHR45977:SF4">
    <property type="entry name" value="RING-TYPE DOMAIN-CONTAINING PROTEIN"/>
    <property type="match status" value="1"/>
</dbReference>
<organism evidence="15 16">
    <name type="scientific">Cryptosporidium xiaoi</name>
    <dbReference type="NCBI Taxonomy" id="659607"/>
    <lineage>
        <taxon>Eukaryota</taxon>
        <taxon>Sar</taxon>
        <taxon>Alveolata</taxon>
        <taxon>Apicomplexa</taxon>
        <taxon>Conoidasida</taxon>
        <taxon>Coccidia</taxon>
        <taxon>Eucoccidiorida</taxon>
        <taxon>Eimeriorina</taxon>
        <taxon>Cryptosporidiidae</taxon>
        <taxon>Cryptosporidium</taxon>
    </lineage>
</organism>
<keyword evidence="11" id="KW-0472">Membrane</keyword>
<dbReference type="GO" id="GO:0006511">
    <property type="term" value="P:ubiquitin-dependent protein catabolic process"/>
    <property type="evidence" value="ECO:0007669"/>
    <property type="project" value="TreeGrafter"/>
</dbReference>
<dbReference type="InterPro" id="IPR017907">
    <property type="entry name" value="Znf_RING_CS"/>
</dbReference>
<dbReference type="GO" id="GO:0008270">
    <property type="term" value="F:zinc ion binding"/>
    <property type="evidence" value="ECO:0007669"/>
    <property type="project" value="UniProtKB-KW"/>
</dbReference>
<keyword evidence="7 12" id="KW-0863">Zinc-finger</keyword>
<keyword evidence="13" id="KW-0175">Coiled coil</keyword>
<evidence type="ECO:0000256" key="5">
    <source>
        <dbReference type="ARBA" id="ARBA00022692"/>
    </source>
</evidence>
<feature type="coiled-coil region" evidence="13">
    <location>
        <begin position="207"/>
        <end position="241"/>
    </location>
</feature>
<evidence type="ECO:0000256" key="4">
    <source>
        <dbReference type="ARBA" id="ARBA00022679"/>
    </source>
</evidence>
<sequence>MFRGDFGQCLNRYPNTTHRGSIDNLYRSSYSPLNDITGTLFEGISGNTRPNGFVQSRFGIDVESRGFRQEQPLYLIRNNSLNQSNISHSINGSESISTNNYLISNTNSRINGRPLSTNLNRVGYNSINRNNGEIGGYNRSYLSGNQIRMSDYTLTGYRNTNRSMSASSPNLNYVIDNDLNIGLNGIINSSEINENNCNILNRSRSFADRILEQFETIERERNDLTQMIQRSRSLYEQIQRNGEEVNRVLGSISERSERRLSRRNNYNNETEMPLRSQTVVFDSNRVPLSNISERTNASNGYTSNNRRIGRNQSIDNNLFEQQRRHNTINNHERRYSRRQVENIIDSNNYETETLDEDVLEMVDIDEELESYLTRRDNEIRNRSLILTREEVIIEEDDNFYDDRELIMADFGDNYSDELGYNDVDENSESEMNDEINDRNEEITESEGEYEVDENDRVREIRGISVNTMNIGGNSEGIRLGEIRDTFLTERPALNSEGLREIFNLRTNYADNVSDISGPQRRNILSVPLEIQSAFPVSKYDEKKSQNLDEDKKTCLICLENFKDKQEILWLPCTHCFCKECIISWFNRGSVCPICKDDILAHF</sequence>
<evidence type="ECO:0000256" key="2">
    <source>
        <dbReference type="ARBA" id="ARBA00004141"/>
    </source>
</evidence>
<dbReference type="PANTHER" id="PTHR45977">
    <property type="entry name" value="TARGET OF ERK KINASE MPK-1"/>
    <property type="match status" value="1"/>
</dbReference>
<evidence type="ECO:0000256" key="9">
    <source>
        <dbReference type="ARBA" id="ARBA00022833"/>
    </source>
</evidence>
<reference evidence="15 16" key="1">
    <citation type="submission" date="2023-10" db="EMBL/GenBank/DDBJ databases">
        <title>Comparative genomics analysis reveals potential genetic determinants of host preference in Cryptosporidium xiaoi.</title>
        <authorList>
            <person name="Xiao L."/>
            <person name="Li J."/>
        </authorList>
    </citation>
    <scope>NUCLEOTIDE SEQUENCE [LARGE SCALE GENOMIC DNA]</scope>
    <source>
        <strain evidence="15 16">52996</strain>
    </source>
</reference>
<dbReference type="PROSITE" id="PS00518">
    <property type="entry name" value="ZF_RING_1"/>
    <property type="match status" value="1"/>
</dbReference>
<comment type="subcellular location">
    <subcellularLocation>
        <location evidence="2">Membrane</location>
        <topology evidence="2">Multi-pass membrane protein</topology>
    </subcellularLocation>
</comment>
<accession>A0AAV9Y5H6</accession>
<keyword evidence="5" id="KW-0812">Transmembrane</keyword>
<keyword evidence="9" id="KW-0862">Zinc</keyword>
<dbReference type="CDD" id="cd16454">
    <property type="entry name" value="RING-H2_PA-TM-RING"/>
    <property type="match status" value="1"/>
</dbReference>
<gene>
    <name evidence="15" type="ORF">RS030_101589</name>
</gene>
<comment type="catalytic activity">
    <reaction evidence="1">
        <text>S-ubiquitinyl-[E2 ubiquitin-conjugating enzyme]-L-cysteine + [acceptor protein]-L-lysine = [E2 ubiquitin-conjugating enzyme]-L-cysteine + N(6)-ubiquitinyl-[acceptor protein]-L-lysine.</text>
        <dbReference type="EC" id="2.3.2.27"/>
    </reaction>
</comment>
<evidence type="ECO:0000256" key="1">
    <source>
        <dbReference type="ARBA" id="ARBA00000900"/>
    </source>
</evidence>
<dbReference type="SMART" id="SM00184">
    <property type="entry name" value="RING"/>
    <property type="match status" value="1"/>
</dbReference>
<evidence type="ECO:0000256" key="10">
    <source>
        <dbReference type="ARBA" id="ARBA00022989"/>
    </source>
</evidence>
<dbReference type="InterPro" id="IPR013083">
    <property type="entry name" value="Znf_RING/FYVE/PHD"/>
</dbReference>
<dbReference type="EC" id="2.3.2.27" evidence="3"/>
<keyword evidence="4" id="KW-0808">Transferase</keyword>
<evidence type="ECO:0000259" key="14">
    <source>
        <dbReference type="PROSITE" id="PS50089"/>
    </source>
</evidence>
<dbReference type="AlphaFoldDB" id="A0AAV9Y5H6"/>
<protein>
    <recommendedName>
        <fullName evidence="3">RING-type E3 ubiquitin transferase</fullName>
        <ecNumber evidence="3">2.3.2.27</ecNumber>
    </recommendedName>
</protein>
<dbReference type="EMBL" id="JAWDEY010000001">
    <property type="protein sequence ID" value="KAK6591185.1"/>
    <property type="molecule type" value="Genomic_DNA"/>
</dbReference>
<evidence type="ECO:0000313" key="16">
    <source>
        <dbReference type="Proteomes" id="UP001311799"/>
    </source>
</evidence>
<dbReference type="Pfam" id="PF13639">
    <property type="entry name" value="zf-RING_2"/>
    <property type="match status" value="1"/>
</dbReference>
<evidence type="ECO:0000256" key="8">
    <source>
        <dbReference type="ARBA" id="ARBA00022786"/>
    </source>
</evidence>
<dbReference type="InterPro" id="IPR001841">
    <property type="entry name" value="Znf_RING"/>
</dbReference>
<dbReference type="GO" id="GO:0016567">
    <property type="term" value="P:protein ubiquitination"/>
    <property type="evidence" value="ECO:0007669"/>
    <property type="project" value="TreeGrafter"/>
</dbReference>
<evidence type="ECO:0000256" key="7">
    <source>
        <dbReference type="ARBA" id="ARBA00022771"/>
    </source>
</evidence>
<evidence type="ECO:0000256" key="11">
    <source>
        <dbReference type="ARBA" id="ARBA00023136"/>
    </source>
</evidence>
<dbReference type="GO" id="GO:0061630">
    <property type="term" value="F:ubiquitin protein ligase activity"/>
    <property type="evidence" value="ECO:0007669"/>
    <property type="project" value="UniProtKB-EC"/>
</dbReference>
<keyword evidence="16" id="KW-1185">Reference proteome</keyword>
<evidence type="ECO:0000313" key="15">
    <source>
        <dbReference type="EMBL" id="KAK6591185.1"/>
    </source>
</evidence>
<dbReference type="Gene3D" id="3.30.40.10">
    <property type="entry name" value="Zinc/RING finger domain, C3HC4 (zinc finger)"/>
    <property type="match status" value="1"/>
</dbReference>
<proteinExistence type="predicted"/>
<evidence type="ECO:0000256" key="12">
    <source>
        <dbReference type="PROSITE-ProRule" id="PRU00175"/>
    </source>
</evidence>
<evidence type="ECO:0000256" key="6">
    <source>
        <dbReference type="ARBA" id="ARBA00022723"/>
    </source>
</evidence>
<evidence type="ECO:0000256" key="3">
    <source>
        <dbReference type="ARBA" id="ARBA00012483"/>
    </source>
</evidence>
<feature type="domain" description="RING-type" evidence="14">
    <location>
        <begin position="554"/>
        <end position="595"/>
    </location>
</feature>
<evidence type="ECO:0000256" key="13">
    <source>
        <dbReference type="SAM" id="Coils"/>
    </source>
</evidence>
<comment type="caution">
    <text evidence="15">The sequence shown here is derived from an EMBL/GenBank/DDBJ whole genome shotgun (WGS) entry which is preliminary data.</text>
</comment>
<dbReference type="PROSITE" id="PS50089">
    <property type="entry name" value="ZF_RING_2"/>
    <property type="match status" value="1"/>
</dbReference>
<keyword evidence="10" id="KW-1133">Transmembrane helix</keyword>